<proteinExistence type="predicted"/>
<dbReference type="RefSeq" id="XP_033393672.1">
    <property type="nucleotide sequence ID" value="XM_033541094.1"/>
</dbReference>
<evidence type="ECO:0000313" key="9">
    <source>
        <dbReference type="EMBL" id="KAF2137959.1"/>
    </source>
</evidence>
<keyword evidence="4 5" id="KW-0472">Membrane</keyword>
<dbReference type="GO" id="GO:0016020">
    <property type="term" value="C:membrane"/>
    <property type="evidence" value="ECO:0007669"/>
    <property type="project" value="UniProtKB-SubCell"/>
</dbReference>
<dbReference type="GeneID" id="54298590"/>
<keyword evidence="3 7" id="KW-1133">Transmembrane helix</keyword>
<dbReference type="PANTHER" id="PTHR13439:SF0">
    <property type="entry name" value="TOPOISOMERASE I DAMAGE AFFECTED PROTEIN 4"/>
    <property type="match status" value="1"/>
</dbReference>
<reference evidence="9" key="1">
    <citation type="journal article" date="2020" name="Stud. Mycol.">
        <title>101 Dothideomycetes genomes: a test case for predicting lifestyles and emergence of pathogens.</title>
        <authorList>
            <person name="Haridas S."/>
            <person name="Albert R."/>
            <person name="Binder M."/>
            <person name="Bloem J."/>
            <person name="Labutti K."/>
            <person name="Salamov A."/>
            <person name="Andreopoulos B."/>
            <person name="Baker S."/>
            <person name="Barry K."/>
            <person name="Bills G."/>
            <person name="Bluhm B."/>
            <person name="Cannon C."/>
            <person name="Castanera R."/>
            <person name="Culley D."/>
            <person name="Daum C."/>
            <person name="Ezra D."/>
            <person name="Gonzalez J."/>
            <person name="Henrissat B."/>
            <person name="Kuo A."/>
            <person name="Liang C."/>
            <person name="Lipzen A."/>
            <person name="Lutzoni F."/>
            <person name="Magnuson J."/>
            <person name="Mondo S."/>
            <person name="Nolan M."/>
            <person name="Ohm R."/>
            <person name="Pangilinan J."/>
            <person name="Park H.-J."/>
            <person name="Ramirez L."/>
            <person name="Alfaro M."/>
            <person name="Sun H."/>
            <person name="Tritt A."/>
            <person name="Yoshinaga Y."/>
            <person name="Zwiers L.-H."/>
            <person name="Turgeon B."/>
            <person name="Goodwin S."/>
            <person name="Spatafora J."/>
            <person name="Crous P."/>
            <person name="Grigoriev I."/>
        </authorList>
    </citation>
    <scope>NUCLEOTIDE SEQUENCE</scope>
    <source>
        <strain evidence="9">CBS 121167</strain>
    </source>
</reference>
<accession>A0A6A6B1B4</accession>
<feature type="transmembrane region" description="Helical" evidence="7">
    <location>
        <begin position="76"/>
        <end position="95"/>
    </location>
</feature>
<feature type="transmembrane region" description="Helical" evidence="7">
    <location>
        <begin position="167"/>
        <end position="188"/>
    </location>
</feature>
<feature type="region of interest" description="Disordered" evidence="6">
    <location>
        <begin position="401"/>
        <end position="421"/>
    </location>
</feature>
<feature type="transmembrane region" description="Helical" evidence="7">
    <location>
        <begin position="36"/>
        <end position="55"/>
    </location>
</feature>
<evidence type="ECO:0000256" key="5">
    <source>
        <dbReference type="PROSITE-ProRule" id="PRU00205"/>
    </source>
</evidence>
<feature type="transmembrane region" description="Helical" evidence="7">
    <location>
        <begin position="267"/>
        <end position="292"/>
    </location>
</feature>
<dbReference type="InterPro" id="IPR050846">
    <property type="entry name" value="TLCD"/>
</dbReference>
<evidence type="ECO:0000313" key="10">
    <source>
        <dbReference type="Proteomes" id="UP000799438"/>
    </source>
</evidence>
<evidence type="ECO:0000256" key="6">
    <source>
        <dbReference type="SAM" id="MobiDB-lite"/>
    </source>
</evidence>
<dbReference type="PROSITE" id="PS50922">
    <property type="entry name" value="TLC"/>
    <property type="match status" value="1"/>
</dbReference>
<dbReference type="Proteomes" id="UP000799438">
    <property type="component" value="Unassembled WGS sequence"/>
</dbReference>
<evidence type="ECO:0000256" key="2">
    <source>
        <dbReference type="ARBA" id="ARBA00022692"/>
    </source>
</evidence>
<dbReference type="SMART" id="SM00724">
    <property type="entry name" value="TLC"/>
    <property type="match status" value="1"/>
</dbReference>
<comment type="subcellular location">
    <subcellularLocation>
        <location evidence="1">Membrane</location>
        <topology evidence="1">Multi-pass membrane protein</topology>
    </subcellularLocation>
</comment>
<dbReference type="GO" id="GO:0005783">
    <property type="term" value="C:endoplasmic reticulum"/>
    <property type="evidence" value="ECO:0007669"/>
    <property type="project" value="TreeGrafter"/>
</dbReference>
<feature type="transmembrane region" description="Helical" evidence="7">
    <location>
        <begin position="141"/>
        <end position="161"/>
    </location>
</feature>
<dbReference type="AlphaFoldDB" id="A0A6A6B1B4"/>
<dbReference type="GO" id="GO:0055088">
    <property type="term" value="P:lipid homeostasis"/>
    <property type="evidence" value="ECO:0007669"/>
    <property type="project" value="TreeGrafter"/>
</dbReference>
<dbReference type="EMBL" id="ML995498">
    <property type="protein sequence ID" value="KAF2137959.1"/>
    <property type="molecule type" value="Genomic_DNA"/>
</dbReference>
<keyword evidence="2 5" id="KW-0812">Transmembrane</keyword>
<evidence type="ECO:0000256" key="7">
    <source>
        <dbReference type="SAM" id="Phobius"/>
    </source>
</evidence>
<organism evidence="9 10">
    <name type="scientific">Aplosporella prunicola CBS 121167</name>
    <dbReference type="NCBI Taxonomy" id="1176127"/>
    <lineage>
        <taxon>Eukaryota</taxon>
        <taxon>Fungi</taxon>
        <taxon>Dikarya</taxon>
        <taxon>Ascomycota</taxon>
        <taxon>Pezizomycotina</taxon>
        <taxon>Dothideomycetes</taxon>
        <taxon>Dothideomycetes incertae sedis</taxon>
        <taxon>Botryosphaeriales</taxon>
        <taxon>Aplosporellaceae</taxon>
        <taxon>Aplosporella</taxon>
    </lineage>
</organism>
<name>A0A6A6B1B4_9PEZI</name>
<evidence type="ECO:0000256" key="4">
    <source>
        <dbReference type="ARBA" id="ARBA00023136"/>
    </source>
</evidence>
<sequence>MLDPFPFAAPAALQTAVQPLADYFSLQTLPLHIHEVLFAFALYHITYAILSPTLSRWLFPRIYPALNKRTQLNWDVHVVSLVQSTLVNALALWVSAVDDERGDMNWVGRVWGYTGAGGLVQGFACGYFLWDLWISLRYVRIFGVGLLAHAVSALAVFSLGFRPFVNFYGPTFILYELSSPFLNVHWFCDKLNLTGSKIQLYNGFLLLGSFFGARLCWGSYQSYSVFKDVYRALSASDALNDSITNLDHNLALNTGIMRFAPSSADELAIPLWLAAVYLAANLTLNALNWYWFSKMIETVRKRFAPPLGTKKEHAAPAAILDADAKPAVATATGSDALFPAQKRHTTPLRRARDPVLIEGIDLDTDNEVPLDASPEVSPEAGLVGAEIKQEVLVARGLTEDGRRSVEVQQTRTRTLRPRRRG</sequence>
<feature type="transmembrane region" description="Helical" evidence="7">
    <location>
        <begin position="200"/>
        <end position="220"/>
    </location>
</feature>
<evidence type="ECO:0000256" key="3">
    <source>
        <dbReference type="ARBA" id="ARBA00022989"/>
    </source>
</evidence>
<feature type="transmembrane region" description="Helical" evidence="7">
    <location>
        <begin position="110"/>
        <end position="129"/>
    </location>
</feature>
<dbReference type="PANTHER" id="PTHR13439">
    <property type="entry name" value="CT120 PROTEIN"/>
    <property type="match status" value="1"/>
</dbReference>
<dbReference type="InterPro" id="IPR006634">
    <property type="entry name" value="TLC-dom"/>
</dbReference>
<gene>
    <name evidence="9" type="ORF">K452DRAFT_290996</name>
</gene>
<feature type="domain" description="TLC" evidence="8">
    <location>
        <begin position="69"/>
        <end position="304"/>
    </location>
</feature>
<keyword evidence="10" id="KW-1185">Reference proteome</keyword>
<evidence type="ECO:0000256" key="1">
    <source>
        <dbReference type="ARBA" id="ARBA00004141"/>
    </source>
</evidence>
<evidence type="ECO:0000259" key="8">
    <source>
        <dbReference type="PROSITE" id="PS50922"/>
    </source>
</evidence>
<dbReference type="OrthoDB" id="10266980at2759"/>
<dbReference type="Pfam" id="PF03798">
    <property type="entry name" value="TRAM_LAG1_CLN8"/>
    <property type="match status" value="1"/>
</dbReference>
<protein>
    <recommendedName>
        <fullName evidence="8">TLC domain-containing protein</fullName>
    </recommendedName>
</protein>